<dbReference type="GO" id="GO:1990904">
    <property type="term" value="C:ribonucleoprotein complex"/>
    <property type="evidence" value="ECO:0007669"/>
    <property type="project" value="UniProtKB-KW"/>
</dbReference>
<keyword evidence="6" id="KW-1185">Reference proteome</keyword>
<dbReference type="NCBIfam" id="TIGR00166">
    <property type="entry name" value="S6"/>
    <property type="match status" value="1"/>
</dbReference>
<evidence type="ECO:0000313" key="5">
    <source>
        <dbReference type="EMBL" id="TQE96583.1"/>
    </source>
</evidence>
<dbReference type="PANTHER" id="PTHR21011">
    <property type="entry name" value="MITOCHONDRIAL 28S RIBOSOMAL PROTEIN S6"/>
    <property type="match status" value="1"/>
</dbReference>
<dbReference type="GO" id="GO:0005840">
    <property type="term" value="C:ribosome"/>
    <property type="evidence" value="ECO:0007669"/>
    <property type="project" value="UniProtKB-KW"/>
</dbReference>
<comment type="function">
    <text evidence="2 4">Binds together with bS18 to 16S ribosomal RNA.</text>
</comment>
<dbReference type="SUPFAM" id="SSF54995">
    <property type="entry name" value="Ribosomal protein S6"/>
    <property type="match status" value="1"/>
</dbReference>
<evidence type="ECO:0000256" key="2">
    <source>
        <dbReference type="ARBA" id="ARBA00035104"/>
    </source>
</evidence>
<evidence type="ECO:0000313" key="6">
    <source>
        <dbReference type="Proteomes" id="UP000317371"/>
    </source>
</evidence>
<dbReference type="OrthoDB" id="9812702at2"/>
<dbReference type="InterPro" id="IPR000529">
    <property type="entry name" value="Ribosomal_bS6"/>
</dbReference>
<dbReference type="GO" id="GO:0003735">
    <property type="term" value="F:structural constituent of ribosome"/>
    <property type="evidence" value="ECO:0007669"/>
    <property type="project" value="InterPro"/>
</dbReference>
<comment type="similarity">
    <text evidence="1 4">Belongs to the bacterial ribosomal protein bS6 family.</text>
</comment>
<dbReference type="InterPro" id="IPR035980">
    <property type="entry name" value="Ribosomal_bS6_sf"/>
</dbReference>
<reference evidence="5 6" key="1">
    <citation type="submission" date="2019-06" db="EMBL/GenBank/DDBJ databases">
        <title>Genome sequence of Litorilinea aerophila BAA-2444.</title>
        <authorList>
            <person name="Maclea K.S."/>
            <person name="Maurais E.G."/>
            <person name="Iannazzi L.C."/>
        </authorList>
    </citation>
    <scope>NUCLEOTIDE SEQUENCE [LARGE SCALE GENOMIC DNA]</scope>
    <source>
        <strain evidence="5 6">ATCC BAA-2444</strain>
    </source>
</reference>
<dbReference type="PANTHER" id="PTHR21011:SF1">
    <property type="entry name" value="SMALL RIBOSOMAL SUBUNIT PROTEIN BS6M"/>
    <property type="match status" value="1"/>
</dbReference>
<keyword evidence="4 5" id="KW-0689">Ribosomal protein</keyword>
<dbReference type="Proteomes" id="UP000317371">
    <property type="component" value="Unassembled WGS sequence"/>
</dbReference>
<sequence>MAENGRHEYELVYILHPDMDEEGILALNERLGQIVQEQQGEVTTTELWGRRTLAYPIQKHFEGHYVLHRFLLPPEATGEIDRFLRLNENVLRHLMLRLDK</sequence>
<keyword evidence="4" id="KW-0687">Ribonucleoprotein</keyword>
<dbReference type="InterPro" id="IPR020814">
    <property type="entry name" value="Ribosomal_S6_plastid/chlpt"/>
</dbReference>
<evidence type="ECO:0000256" key="3">
    <source>
        <dbReference type="ARBA" id="ARBA00035294"/>
    </source>
</evidence>
<dbReference type="HAMAP" id="MF_00360">
    <property type="entry name" value="Ribosomal_bS6"/>
    <property type="match status" value="1"/>
</dbReference>
<accession>A0A540VKE0</accession>
<protein>
    <recommendedName>
        <fullName evidence="3 4">Small ribosomal subunit protein bS6</fullName>
    </recommendedName>
</protein>
<dbReference type="Gene3D" id="3.30.70.60">
    <property type="match status" value="1"/>
</dbReference>
<dbReference type="RefSeq" id="WP_141609325.1">
    <property type="nucleotide sequence ID" value="NZ_VIGC02000007.1"/>
</dbReference>
<dbReference type="CDD" id="cd00473">
    <property type="entry name" value="bS6"/>
    <property type="match status" value="1"/>
</dbReference>
<gene>
    <name evidence="4 5" type="primary">rpsF</name>
    <name evidence="5" type="ORF">FKZ61_06735</name>
</gene>
<keyword evidence="4" id="KW-0699">rRNA-binding</keyword>
<dbReference type="InterPro" id="IPR014717">
    <property type="entry name" value="Transl_elong_EF1B/ribsomal_bS6"/>
</dbReference>
<evidence type="ECO:0000256" key="1">
    <source>
        <dbReference type="ARBA" id="ARBA00009512"/>
    </source>
</evidence>
<proteinExistence type="inferred from homology"/>
<dbReference type="FunCoup" id="A0A540VKE0">
    <property type="interactions" value="393"/>
</dbReference>
<dbReference type="GO" id="GO:0070181">
    <property type="term" value="F:small ribosomal subunit rRNA binding"/>
    <property type="evidence" value="ECO:0007669"/>
    <property type="project" value="TreeGrafter"/>
</dbReference>
<dbReference type="Pfam" id="PF01250">
    <property type="entry name" value="Ribosomal_S6"/>
    <property type="match status" value="1"/>
</dbReference>
<dbReference type="InParanoid" id="A0A540VKE0"/>
<dbReference type="GO" id="GO:0005737">
    <property type="term" value="C:cytoplasm"/>
    <property type="evidence" value="ECO:0007669"/>
    <property type="project" value="UniProtKB-ARBA"/>
</dbReference>
<name>A0A540VKE0_9CHLR</name>
<evidence type="ECO:0000256" key="4">
    <source>
        <dbReference type="HAMAP-Rule" id="MF_00360"/>
    </source>
</evidence>
<dbReference type="EMBL" id="VIGC01000007">
    <property type="protein sequence ID" value="TQE96583.1"/>
    <property type="molecule type" value="Genomic_DNA"/>
</dbReference>
<comment type="caution">
    <text evidence="5">The sequence shown here is derived from an EMBL/GenBank/DDBJ whole genome shotgun (WGS) entry which is preliminary data.</text>
</comment>
<keyword evidence="4" id="KW-0694">RNA-binding</keyword>
<dbReference type="AlphaFoldDB" id="A0A540VKE0"/>
<dbReference type="GO" id="GO:0006412">
    <property type="term" value="P:translation"/>
    <property type="evidence" value="ECO:0007669"/>
    <property type="project" value="UniProtKB-UniRule"/>
</dbReference>
<organism evidence="5 6">
    <name type="scientific">Litorilinea aerophila</name>
    <dbReference type="NCBI Taxonomy" id="1204385"/>
    <lineage>
        <taxon>Bacteria</taxon>
        <taxon>Bacillati</taxon>
        <taxon>Chloroflexota</taxon>
        <taxon>Caldilineae</taxon>
        <taxon>Caldilineales</taxon>
        <taxon>Caldilineaceae</taxon>
        <taxon>Litorilinea</taxon>
    </lineage>
</organism>